<keyword evidence="2" id="KW-1185">Reference proteome</keyword>
<evidence type="ECO:0000313" key="2">
    <source>
        <dbReference type="Proteomes" id="UP000782705"/>
    </source>
</evidence>
<proteinExistence type="predicted"/>
<name>A0ABQ6YYA6_9ENTE</name>
<gene>
    <name evidence="1" type="ORF">BAU17_07865</name>
</gene>
<protein>
    <recommendedName>
        <fullName evidence="3">Four helix bundle protein</fullName>
    </recommendedName>
</protein>
<sequence length="116" mass="13493">MFSKTPVELIVKDFSNIYNKCQSAYELVSSRRYNESLAILTTAEAYAIAEKAYVRCDTFKELQTKEIEAFVNAFDAFYFELKQVLFHTNDDLKSLHKRLTEMSAAYEQVNSSFNLF</sequence>
<dbReference type="Proteomes" id="UP000782705">
    <property type="component" value="Unassembled WGS sequence"/>
</dbReference>
<comment type="caution">
    <text evidence="1">The sequence shown here is derived from an EMBL/GenBank/DDBJ whole genome shotgun (WGS) entry which is preliminary data.</text>
</comment>
<dbReference type="RefSeq" id="WP_161902408.1">
    <property type="nucleotide sequence ID" value="NZ_MAEL01000044.1"/>
</dbReference>
<evidence type="ECO:0008006" key="3">
    <source>
        <dbReference type="Google" id="ProtNLM"/>
    </source>
</evidence>
<organism evidence="1 2">
    <name type="scientific">Candidatus Enterococcus willemsii</name>
    <dbReference type="NCBI Taxonomy" id="1857215"/>
    <lineage>
        <taxon>Bacteria</taxon>
        <taxon>Bacillati</taxon>
        <taxon>Bacillota</taxon>
        <taxon>Bacilli</taxon>
        <taxon>Lactobacillales</taxon>
        <taxon>Enterococcaceae</taxon>
        <taxon>Enterococcus</taxon>
    </lineage>
</organism>
<reference evidence="1 2" key="1">
    <citation type="submission" date="2016-06" db="EMBL/GenBank/DDBJ databases">
        <title>Four novel species of enterococci isolated from chicken manure.</title>
        <authorList>
            <person name="Van Tyne D."/>
        </authorList>
    </citation>
    <scope>NUCLEOTIDE SEQUENCE [LARGE SCALE GENOMIC DNA]</scope>
    <source>
        <strain evidence="1 2">CU12B</strain>
    </source>
</reference>
<dbReference type="EMBL" id="MAEL01000044">
    <property type="protein sequence ID" value="KAF1303037.1"/>
    <property type="molecule type" value="Genomic_DNA"/>
</dbReference>
<evidence type="ECO:0000313" key="1">
    <source>
        <dbReference type="EMBL" id="KAF1303037.1"/>
    </source>
</evidence>
<accession>A0ABQ6YYA6</accession>